<dbReference type="PANTHER" id="PTHR10724:SF7">
    <property type="entry name" value="SMALL RIBOSOMAL SUBUNIT PROTEIN BS1C"/>
    <property type="match status" value="1"/>
</dbReference>
<name>A0ABR8PR63_9CLOT</name>
<feature type="domain" description="S1 motif" evidence="4">
    <location>
        <begin position="25"/>
        <end position="93"/>
    </location>
</feature>
<gene>
    <name evidence="5" type="primary">rpsA</name>
    <name evidence="5" type="ORF">H9661_04755</name>
</gene>
<organism evidence="5 6">
    <name type="scientific">Clostridium cibarium</name>
    <dbReference type="NCBI Taxonomy" id="2762247"/>
    <lineage>
        <taxon>Bacteria</taxon>
        <taxon>Bacillati</taxon>
        <taxon>Bacillota</taxon>
        <taxon>Clostridia</taxon>
        <taxon>Eubacteriales</taxon>
        <taxon>Clostridiaceae</taxon>
        <taxon>Clostridium</taxon>
    </lineage>
</organism>
<protein>
    <submittedName>
        <fullName evidence="5">30S ribosomal protein S1</fullName>
    </submittedName>
</protein>
<keyword evidence="2 5" id="KW-0689">Ribosomal protein</keyword>
<dbReference type="InterPro" id="IPR035104">
    <property type="entry name" value="Ribosomal_protein_S1-like"/>
</dbReference>
<feature type="domain" description="S1 motif" evidence="4">
    <location>
        <begin position="197"/>
        <end position="265"/>
    </location>
</feature>
<evidence type="ECO:0000256" key="2">
    <source>
        <dbReference type="ARBA" id="ARBA00022980"/>
    </source>
</evidence>
<dbReference type="Pfam" id="PF00575">
    <property type="entry name" value="S1"/>
    <property type="match status" value="4"/>
</dbReference>
<evidence type="ECO:0000313" key="6">
    <source>
        <dbReference type="Proteomes" id="UP000627781"/>
    </source>
</evidence>
<keyword evidence="3" id="KW-0687">Ribonucleoprotein</keyword>
<dbReference type="CDD" id="cd04465">
    <property type="entry name" value="S1_RPS1_repeat_ec2_hs2"/>
    <property type="match status" value="1"/>
</dbReference>
<dbReference type="GO" id="GO:0005840">
    <property type="term" value="C:ribosome"/>
    <property type="evidence" value="ECO:0007669"/>
    <property type="project" value="UniProtKB-KW"/>
</dbReference>
<dbReference type="InterPro" id="IPR003029">
    <property type="entry name" value="S1_domain"/>
</dbReference>
<dbReference type="SMART" id="SM00316">
    <property type="entry name" value="S1"/>
    <property type="match status" value="4"/>
</dbReference>
<dbReference type="SUPFAM" id="SSF50249">
    <property type="entry name" value="Nucleic acid-binding proteins"/>
    <property type="match status" value="3"/>
</dbReference>
<dbReference type="Gene3D" id="2.40.50.140">
    <property type="entry name" value="Nucleic acid-binding proteins"/>
    <property type="match status" value="4"/>
</dbReference>
<comment type="caution">
    <text evidence="5">The sequence shown here is derived from an EMBL/GenBank/DDBJ whole genome shotgun (WGS) entry which is preliminary data.</text>
</comment>
<dbReference type="InterPro" id="IPR012340">
    <property type="entry name" value="NA-bd_OB-fold"/>
</dbReference>
<dbReference type="RefSeq" id="WP_191767826.1">
    <property type="nucleotide sequence ID" value="NZ_JACSRA010000005.1"/>
</dbReference>
<dbReference type="CDD" id="cd05687">
    <property type="entry name" value="S1_RPS1_repeat_ec1_hs1"/>
    <property type="match status" value="1"/>
</dbReference>
<dbReference type="InterPro" id="IPR050437">
    <property type="entry name" value="Ribos_protein_bS1-like"/>
</dbReference>
<dbReference type="PRINTS" id="PR00681">
    <property type="entry name" value="RIBOSOMALS1"/>
</dbReference>
<dbReference type="CDD" id="cd05688">
    <property type="entry name" value="S1_RPS1_repeat_ec3"/>
    <property type="match status" value="1"/>
</dbReference>
<proteinExistence type="inferred from homology"/>
<dbReference type="EMBL" id="JACSRA010000005">
    <property type="protein sequence ID" value="MBD7910665.1"/>
    <property type="molecule type" value="Genomic_DNA"/>
</dbReference>
<evidence type="ECO:0000259" key="4">
    <source>
        <dbReference type="PROSITE" id="PS50126"/>
    </source>
</evidence>
<dbReference type="NCBIfam" id="NF005208">
    <property type="entry name" value="PRK06676.1"/>
    <property type="match status" value="1"/>
</dbReference>
<keyword evidence="6" id="KW-1185">Reference proteome</keyword>
<dbReference type="PANTHER" id="PTHR10724">
    <property type="entry name" value="30S RIBOSOMAL PROTEIN S1"/>
    <property type="match status" value="1"/>
</dbReference>
<dbReference type="Proteomes" id="UP000627781">
    <property type="component" value="Unassembled WGS sequence"/>
</dbReference>
<sequence length="382" mass="43064">MENETINDSMEGLLADYDVKRIKQGDILKGKVIDVNDKEVSVNINYAFDGLITKEELTYDDTNPLDVVKKDDELDVYVISPNDGEGYVLLSRVRALEVTEKENIKSAFENEEIISVKVKEVVKGGVVAYYGGIRVFIPGSQISRERVELETVVGKVLEVKIIELDFRNRKVVASRRVIEEKEYEKNKKEAWAKVKSGEKRSGVVTRIAKFGAFVDIGGIEGLIHLNDLSWERVHKAEDVVNVGDKVEVFVGEVDRDRERLALVLKDVEKEPWKVHGDSIKDGEIFDGTVTRLASFGAFVEVLPGVEGLVHISEITDENITKPADVLKTGQKVKVKVLNVDRENKKLSLSIKDADEKSKEYLQYNDQEEGISLGELFKDFKFE</sequence>
<evidence type="ECO:0000256" key="1">
    <source>
        <dbReference type="ARBA" id="ARBA00006767"/>
    </source>
</evidence>
<dbReference type="PROSITE" id="PS50126">
    <property type="entry name" value="S1"/>
    <property type="match status" value="4"/>
</dbReference>
<evidence type="ECO:0000313" key="5">
    <source>
        <dbReference type="EMBL" id="MBD7910665.1"/>
    </source>
</evidence>
<comment type="similarity">
    <text evidence="1">Belongs to the bacterial ribosomal protein bS1 family.</text>
</comment>
<feature type="domain" description="S1 motif" evidence="4">
    <location>
        <begin position="282"/>
        <end position="351"/>
    </location>
</feature>
<reference evidence="5 6" key="1">
    <citation type="submission" date="2020-08" db="EMBL/GenBank/DDBJ databases">
        <title>A Genomic Blueprint of the Chicken Gut Microbiome.</title>
        <authorList>
            <person name="Gilroy R."/>
            <person name="Ravi A."/>
            <person name="Getino M."/>
            <person name="Pursley I."/>
            <person name="Horton D.L."/>
            <person name="Alikhan N.-F."/>
            <person name="Baker D."/>
            <person name="Gharbi K."/>
            <person name="Hall N."/>
            <person name="Watson M."/>
            <person name="Adriaenssens E.M."/>
            <person name="Foster-Nyarko E."/>
            <person name="Jarju S."/>
            <person name="Secka A."/>
            <person name="Antonio M."/>
            <person name="Oren A."/>
            <person name="Chaudhuri R."/>
            <person name="La Ragione R.M."/>
            <person name="Hildebrand F."/>
            <person name="Pallen M.J."/>
        </authorList>
    </citation>
    <scope>NUCLEOTIDE SEQUENCE [LARGE SCALE GENOMIC DNA]</scope>
    <source>
        <strain evidence="5 6">Sa3CVN1</strain>
    </source>
</reference>
<evidence type="ECO:0000256" key="3">
    <source>
        <dbReference type="ARBA" id="ARBA00023274"/>
    </source>
</evidence>
<feature type="domain" description="S1 motif" evidence="4">
    <location>
        <begin position="111"/>
        <end position="176"/>
    </location>
</feature>
<accession>A0ABR8PR63</accession>